<dbReference type="PATRIC" id="fig|1122169.6.peg.2024"/>
<dbReference type="AlphaFoldDB" id="A0A0W0YT12"/>
<proteinExistence type="predicted"/>
<reference evidence="1 2" key="1">
    <citation type="submission" date="2015-11" db="EMBL/GenBank/DDBJ databases">
        <title>Genomic analysis of 38 Legionella species identifies large and diverse effector repertoires.</title>
        <authorList>
            <person name="Burstein D."/>
            <person name="Amaro F."/>
            <person name="Zusman T."/>
            <person name="Lifshitz Z."/>
            <person name="Cohen O."/>
            <person name="Gilbert J.A."/>
            <person name="Pupko T."/>
            <person name="Shuman H.A."/>
            <person name="Segal G."/>
        </authorList>
    </citation>
    <scope>NUCLEOTIDE SEQUENCE [LARGE SCALE GENOMIC DNA]</scope>
    <source>
        <strain evidence="1 2">ATCC 49655</strain>
    </source>
</reference>
<keyword evidence="2" id="KW-1185">Reference proteome</keyword>
<dbReference type="eggNOG" id="ENOG5031DXS">
    <property type="taxonomic scope" value="Bacteria"/>
</dbReference>
<dbReference type="Gene3D" id="2.40.160.20">
    <property type="match status" value="1"/>
</dbReference>
<evidence type="ECO:0000313" key="1">
    <source>
        <dbReference type="EMBL" id="KTD60013.1"/>
    </source>
</evidence>
<sequence>MKISNALGLGILVLFSHELAYGHVSSQDKMGNSGTVRNASLLPSLFYSYTDFSYDSTAGTNFQRFDGHANLYGVSASSFFVSNNVLAALGIYHVDSDVSSQTQLNPSIHTSQTQSVKNNTLFASVSKFLNTEWMANFTGGYGHNQVNSSLFVFPGTPEQTLGYARSNLDNWFANLNALYTKKRGSLTFQGSLGFLYSYTNTPDFIHYRFPTAIQPIASENSKSSWLMENAQLSYNVTDKVAPFVAAGLIQSVNSSVAQPLITTINGSLPQLNAMKNGYQAGGGVKFVTNKLSLILQYRYYNSGRIYESNQTSAALTYSMD</sequence>
<evidence type="ECO:0008006" key="3">
    <source>
        <dbReference type="Google" id="ProtNLM"/>
    </source>
</evidence>
<evidence type="ECO:0000313" key="2">
    <source>
        <dbReference type="Proteomes" id="UP000054600"/>
    </source>
</evidence>
<dbReference type="Proteomes" id="UP000054600">
    <property type="component" value="Unassembled WGS sequence"/>
</dbReference>
<dbReference type="InterPro" id="IPR036709">
    <property type="entry name" value="Autotransporte_beta_dom_sf"/>
</dbReference>
<dbReference type="EMBL" id="LNYW01000046">
    <property type="protein sequence ID" value="KTD60013.1"/>
    <property type="molecule type" value="Genomic_DNA"/>
</dbReference>
<protein>
    <recommendedName>
        <fullName evidence="3">Autotransporter domain-containing protein</fullName>
    </recommendedName>
</protein>
<organism evidence="1 2">
    <name type="scientific">Legionella shakespearei DSM 23087</name>
    <dbReference type="NCBI Taxonomy" id="1122169"/>
    <lineage>
        <taxon>Bacteria</taxon>
        <taxon>Pseudomonadati</taxon>
        <taxon>Pseudomonadota</taxon>
        <taxon>Gammaproteobacteria</taxon>
        <taxon>Legionellales</taxon>
        <taxon>Legionellaceae</taxon>
        <taxon>Legionella</taxon>
    </lineage>
</organism>
<accession>A0A0W0YT12</accession>
<dbReference type="SUPFAM" id="SSF103515">
    <property type="entry name" value="Autotransporter"/>
    <property type="match status" value="1"/>
</dbReference>
<comment type="caution">
    <text evidence="1">The sequence shown here is derived from an EMBL/GenBank/DDBJ whole genome shotgun (WGS) entry which is preliminary data.</text>
</comment>
<gene>
    <name evidence="1" type="ORF">Lsha_1763</name>
</gene>
<dbReference type="STRING" id="1122169.Lsha_1763"/>
<dbReference type="RefSeq" id="WP_018576023.1">
    <property type="nucleotide sequence ID" value="NZ_KB892382.1"/>
</dbReference>
<dbReference type="OrthoDB" id="5644038at2"/>
<name>A0A0W0YT12_9GAMM</name>